<evidence type="ECO:0000313" key="2">
    <source>
        <dbReference type="EMBL" id="KTD78967.1"/>
    </source>
</evidence>
<proteinExistence type="predicted"/>
<feature type="region of interest" description="Disordered" evidence="1">
    <location>
        <begin position="23"/>
        <end position="107"/>
    </location>
</feature>
<feature type="non-terminal residue" evidence="2">
    <location>
        <position position="1"/>
    </location>
</feature>
<accession>A0A0W1ACG5</accession>
<name>A0A0W1ACG5_9GAMM</name>
<feature type="compositionally biased region" description="Polar residues" evidence="1">
    <location>
        <begin position="89"/>
        <end position="99"/>
    </location>
</feature>
<evidence type="ECO:0000256" key="1">
    <source>
        <dbReference type="SAM" id="MobiDB-lite"/>
    </source>
</evidence>
<keyword evidence="3" id="KW-1185">Reference proteome</keyword>
<reference evidence="2 3" key="1">
    <citation type="submission" date="2015-11" db="EMBL/GenBank/DDBJ databases">
        <title>Genomic analysis of 38 Legionella species identifies large and diverse effector repertoires.</title>
        <authorList>
            <person name="Burstein D."/>
            <person name="Amaro F."/>
            <person name="Zusman T."/>
            <person name="Lifshitz Z."/>
            <person name="Cohen O."/>
            <person name="Gilbert J.A."/>
            <person name="Pupko T."/>
            <person name="Shuman H.A."/>
            <person name="Segal G."/>
        </authorList>
    </citation>
    <scope>NUCLEOTIDE SEQUENCE [LARGE SCALE GENOMIC DNA]</scope>
    <source>
        <strain evidence="2 3">ATCC 49508</strain>
    </source>
</reference>
<protein>
    <submittedName>
        <fullName evidence="2">Uncharacterized protein</fullName>
    </submittedName>
</protein>
<sequence length="638" mass="71678">QKPADEFEAYIRATKTPPTLSVLESSVASTSSPVAPQPIAASSSSSVDAERSTSARAEGLFAPPKITSGSIHSQRRRGGRRQQDRHASASAQQRTTQSAIADAPPVSAVPAEETFSGLRFLQQRPMENFLNSLTESTNPGVYLSTQISCGAMDAQKIRKLFFYYPKSKNLITLEHLCKIGVQSHTSLLSQLCSPYNEEMHEVLKIILEQKNGLLIKFALRLKDFLVPYDGYKPEYDVVSLETLESFFPGSSIDIRELYFLNTSQTGIDILTRMAEPMGYTLDDLCLRLKNFFYAHLEPDFKIPVPLIPCNKARLRTYEQLALDLHRNEKRSWASIIARYNIDDISRNIVRLMVQGNCLGIDLCGRNTFSHLSVFFGDLINDNSTSKVFGPNALLMVEEILSTLKKNPTWTLIEEKRYIWDKLNAPELDPTSNLAGILRIIYDCFKVEHQLLNRLYCLNVRLWDGIIAQFGEVFANPMRLKTILEQMSVNDGFAKMAWNHLVNTGLSSPNNLSSSLGQFFDLCRQDAISFNLKMPRLFLDIMKWFEENPSSELTAQYDFITQCLRAMADEPFSLLAGYLRFAHDALGKQLIPERTKQRQPVASPLQITTTQAQGSAVASSSVQVDTVTVEESVSMSMSK</sequence>
<dbReference type="PATRIC" id="fig|45076.6.peg.1730"/>
<gene>
    <name evidence="2" type="ORF">Lwor_1598</name>
</gene>
<dbReference type="RefSeq" id="WP_162262298.1">
    <property type="nucleotide sequence ID" value="NZ_LNZC01000016.1"/>
</dbReference>
<comment type="caution">
    <text evidence="2">The sequence shown here is derived from an EMBL/GenBank/DDBJ whole genome shotgun (WGS) entry which is preliminary data.</text>
</comment>
<organism evidence="2 3">
    <name type="scientific">Legionella worsleiensis</name>
    <dbReference type="NCBI Taxonomy" id="45076"/>
    <lineage>
        <taxon>Bacteria</taxon>
        <taxon>Pseudomonadati</taxon>
        <taxon>Pseudomonadota</taxon>
        <taxon>Gammaproteobacteria</taxon>
        <taxon>Legionellales</taxon>
        <taxon>Legionellaceae</taxon>
        <taxon>Legionella</taxon>
    </lineage>
</organism>
<evidence type="ECO:0000313" key="3">
    <source>
        <dbReference type="Proteomes" id="UP000054662"/>
    </source>
</evidence>
<dbReference type="Proteomes" id="UP000054662">
    <property type="component" value="Unassembled WGS sequence"/>
</dbReference>
<dbReference type="AlphaFoldDB" id="A0A0W1ACG5"/>
<dbReference type="EMBL" id="LNZC01000016">
    <property type="protein sequence ID" value="KTD78967.1"/>
    <property type="molecule type" value="Genomic_DNA"/>
</dbReference>
<feature type="compositionally biased region" description="Low complexity" evidence="1">
    <location>
        <begin position="23"/>
        <end position="47"/>
    </location>
</feature>
<dbReference type="STRING" id="45076.Lwor_1598"/>